<dbReference type="Pfam" id="PF02743">
    <property type="entry name" value="dCache_1"/>
    <property type="match status" value="1"/>
</dbReference>
<dbReference type="GO" id="GO:0005886">
    <property type="term" value="C:plasma membrane"/>
    <property type="evidence" value="ECO:0007669"/>
    <property type="project" value="UniProtKB-SubCell"/>
</dbReference>
<dbReference type="Proteomes" id="UP000266177">
    <property type="component" value="Unassembled WGS sequence"/>
</dbReference>
<dbReference type="InterPro" id="IPR041522">
    <property type="entry name" value="CdaR_GGDEF"/>
</dbReference>
<evidence type="ECO:0000313" key="11">
    <source>
        <dbReference type="EMBL" id="RJG25276.1"/>
    </source>
</evidence>
<keyword evidence="4 9" id="KW-1133">Transmembrane helix</keyword>
<dbReference type="Pfam" id="PF17853">
    <property type="entry name" value="GGDEF_2"/>
    <property type="match status" value="1"/>
</dbReference>
<comment type="caution">
    <text evidence="11">The sequence shown here is derived from an EMBL/GenBank/DDBJ whole genome shotgun (WGS) entry which is preliminary data.</text>
</comment>
<dbReference type="Gene3D" id="3.30.450.20">
    <property type="entry name" value="PAS domain"/>
    <property type="match status" value="1"/>
</dbReference>
<dbReference type="InterPro" id="IPR033479">
    <property type="entry name" value="dCache_1"/>
</dbReference>
<proteinExistence type="predicted"/>
<dbReference type="SMART" id="SM00342">
    <property type="entry name" value="HTH_ARAC"/>
    <property type="match status" value="1"/>
</dbReference>
<dbReference type="Gene3D" id="1.10.10.60">
    <property type="entry name" value="Homeodomain-like"/>
    <property type="match status" value="2"/>
</dbReference>
<evidence type="ECO:0000256" key="7">
    <source>
        <dbReference type="ARBA" id="ARBA00023136"/>
    </source>
</evidence>
<evidence type="ECO:0000256" key="2">
    <source>
        <dbReference type="ARBA" id="ARBA00022475"/>
    </source>
</evidence>
<sequence>MKLLNSRLLQKYFLSYLGVLLIPLMLIGFLVFNYFSVYLEEDIIQNNQEMLKQVQAIVDNEMQGMRNIAYQIAADDNMIPYKVKNNGYGGMRAVNSLKSYIISNSFIEELYLYFRDDELLYSPVSTYTPARLLDTKYTYQHWGLEEFVDTINHAESPILRPAEEVILNGATVQTEKLLTYIVPIPVYEPSPYATVIFQVKESKLKELMRGIQDNYSGNTVILDEKGDILTTLYEEEYMHASDQQEILQPARAGMGSDKVTWNDNEYLRSYITSGTSHWSYITIIPTSEVMKEITHFKYIALTLFLIVLLVGSGLVYYLSIQQYNPIKHLMKTAEEKFGMAYYTRNEFEFIQLVVDHLSDKNQVLSEQVQSSKSALRDMLLFKLMKGQILDIKEFNAAGREIQLTFSKRYFSVAVFWLDHDNEGQKDSLITYLERKMQSEELEGYVKETFDNHSVLVIVASDHQRVDYVQDYIGMIKKEIYAAWQLPVTVGIGNPYEESYLIGKSYMEAMTAINYRLIWGNNKIICFNDISENIYDINDYPKHNFEQFELALKREDTEAVIDSMGKITQYIKHHNISILMARSICYDVINTIIRTMVSMKANHFIDKDKYPDVVSLLKFETVEQLEDEVNRICQDLLRAIERNKMDASMDIKSKILAYIQDNYCNPNFSVQNMSEEIGVSSSYISRYFKEHTGQSVTDYVNVHRIELAKELLQASNDSLQVVVHKVGYYDVSSFIRKFKGMTGITPGEYRKQHK</sequence>
<accession>A0A3A3H233</accession>
<dbReference type="AlphaFoldDB" id="A0A3A3H233"/>
<evidence type="ECO:0000256" key="1">
    <source>
        <dbReference type="ARBA" id="ARBA00004651"/>
    </source>
</evidence>
<evidence type="ECO:0000256" key="5">
    <source>
        <dbReference type="ARBA" id="ARBA00023015"/>
    </source>
</evidence>
<dbReference type="Pfam" id="PF12833">
    <property type="entry name" value="HTH_18"/>
    <property type="match status" value="1"/>
</dbReference>
<reference evidence="11 12" key="1">
    <citation type="submission" date="2018-09" db="EMBL/GenBank/DDBJ databases">
        <title>Paenibacillus SK2017-BO5.</title>
        <authorList>
            <person name="Piskunova J.V."/>
            <person name="Dubiley S.A."/>
            <person name="Severinov K.V."/>
        </authorList>
    </citation>
    <scope>NUCLEOTIDE SEQUENCE [LARGE SCALE GENOMIC DNA]</scope>
    <source>
        <strain evidence="11 12">BO5</strain>
    </source>
</reference>
<dbReference type="RefSeq" id="WP_119792287.1">
    <property type="nucleotide sequence ID" value="NZ_QYZD01000004.1"/>
</dbReference>
<feature type="transmembrane region" description="Helical" evidence="9">
    <location>
        <begin position="298"/>
        <end position="318"/>
    </location>
</feature>
<organism evidence="11 12">
    <name type="scientific">Paenibacillus thiaminolyticus</name>
    <name type="common">Bacillus thiaminolyticus</name>
    <dbReference type="NCBI Taxonomy" id="49283"/>
    <lineage>
        <taxon>Bacteria</taxon>
        <taxon>Bacillati</taxon>
        <taxon>Bacillota</taxon>
        <taxon>Bacilli</taxon>
        <taxon>Bacillales</taxon>
        <taxon>Paenibacillaceae</taxon>
        <taxon>Paenibacillus</taxon>
    </lineage>
</organism>
<keyword evidence="5" id="KW-0805">Transcription regulation</keyword>
<dbReference type="OrthoDB" id="2647120at2"/>
<dbReference type="PANTHER" id="PTHR43280:SF2">
    <property type="entry name" value="HTH-TYPE TRANSCRIPTIONAL REGULATOR EXSA"/>
    <property type="match status" value="1"/>
</dbReference>
<feature type="domain" description="HTH araC/xylS-type" evidence="10">
    <location>
        <begin position="652"/>
        <end position="751"/>
    </location>
</feature>
<comment type="subcellular location">
    <subcellularLocation>
        <location evidence="1">Cell membrane</location>
        <topology evidence="1">Multi-pass membrane protein</topology>
    </subcellularLocation>
</comment>
<keyword evidence="3 9" id="KW-0812">Transmembrane</keyword>
<dbReference type="PROSITE" id="PS01124">
    <property type="entry name" value="HTH_ARAC_FAMILY_2"/>
    <property type="match status" value="1"/>
</dbReference>
<name>A0A3A3H233_PANTH</name>
<dbReference type="SUPFAM" id="SSF46689">
    <property type="entry name" value="Homeodomain-like"/>
    <property type="match status" value="2"/>
</dbReference>
<dbReference type="GO" id="GO:0043565">
    <property type="term" value="F:sequence-specific DNA binding"/>
    <property type="evidence" value="ECO:0007669"/>
    <property type="project" value="InterPro"/>
</dbReference>
<protein>
    <submittedName>
        <fullName evidence="11">AraC family transcriptional regulator</fullName>
    </submittedName>
</protein>
<dbReference type="EMBL" id="QYZD01000004">
    <property type="protein sequence ID" value="RJG25276.1"/>
    <property type="molecule type" value="Genomic_DNA"/>
</dbReference>
<evidence type="ECO:0000313" key="12">
    <source>
        <dbReference type="Proteomes" id="UP000266177"/>
    </source>
</evidence>
<gene>
    <name evidence="11" type="ORF">DQX05_07455</name>
</gene>
<evidence type="ECO:0000256" key="4">
    <source>
        <dbReference type="ARBA" id="ARBA00022989"/>
    </source>
</evidence>
<dbReference type="GO" id="GO:0003700">
    <property type="term" value="F:DNA-binding transcription factor activity"/>
    <property type="evidence" value="ECO:0007669"/>
    <property type="project" value="InterPro"/>
</dbReference>
<keyword evidence="8" id="KW-0804">Transcription</keyword>
<evidence type="ECO:0000256" key="9">
    <source>
        <dbReference type="SAM" id="Phobius"/>
    </source>
</evidence>
<evidence type="ECO:0000256" key="3">
    <source>
        <dbReference type="ARBA" id="ARBA00022692"/>
    </source>
</evidence>
<dbReference type="InterPro" id="IPR018060">
    <property type="entry name" value="HTH_AraC"/>
</dbReference>
<keyword evidence="6" id="KW-0238">DNA-binding</keyword>
<evidence type="ECO:0000259" key="10">
    <source>
        <dbReference type="PROSITE" id="PS01124"/>
    </source>
</evidence>
<dbReference type="InterPro" id="IPR009057">
    <property type="entry name" value="Homeodomain-like_sf"/>
</dbReference>
<dbReference type="PANTHER" id="PTHR43280">
    <property type="entry name" value="ARAC-FAMILY TRANSCRIPTIONAL REGULATOR"/>
    <property type="match status" value="1"/>
</dbReference>
<keyword evidence="7 9" id="KW-0472">Membrane</keyword>
<evidence type="ECO:0000256" key="8">
    <source>
        <dbReference type="ARBA" id="ARBA00023163"/>
    </source>
</evidence>
<feature type="transmembrane region" description="Helical" evidence="9">
    <location>
        <begin position="12"/>
        <end position="35"/>
    </location>
</feature>
<keyword evidence="2" id="KW-1003">Cell membrane</keyword>
<evidence type="ECO:0000256" key="6">
    <source>
        <dbReference type="ARBA" id="ARBA00023125"/>
    </source>
</evidence>